<evidence type="ECO:0000259" key="3">
    <source>
        <dbReference type="Pfam" id="PF12849"/>
    </source>
</evidence>
<dbReference type="RefSeq" id="WP_012034802.1">
    <property type="nucleotide sequence ID" value="NC_009464.1"/>
</dbReference>
<dbReference type="KEGG" id="rci:RCIX2749"/>
<gene>
    <name evidence="4" type="primary">pstS</name>
    <name evidence="4" type="ORF">RCIX2749</name>
</gene>
<name>Q0W1F7_METAR</name>
<dbReference type="EMBL" id="AM114193">
    <property type="protein sequence ID" value="CAJ37786.1"/>
    <property type="molecule type" value="Genomic_DNA"/>
</dbReference>
<dbReference type="eggNOG" id="arCOG00213">
    <property type="taxonomic scope" value="Archaea"/>
</dbReference>
<dbReference type="InterPro" id="IPR011862">
    <property type="entry name" value="Phos-bd"/>
</dbReference>
<dbReference type="Pfam" id="PF12849">
    <property type="entry name" value="PBP_like_2"/>
    <property type="match status" value="1"/>
</dbReference>
<organism evidence="4 5">
    <name type="scientific">Methanocella arvoryzae (strain DSM 22066 / NBRC 105507 / MRE50)</name>
    <dbReference type="NCBI Taxonomy" id="351160"/>
    <lineage>
        <taxon>Archaea</taxon>
        <taxon>Methanobacteriati</taxon>
        <taxon>Methanobacteriota</taxon>
        <taxon>Stenosarchaea group</taxon>
        <taxon>Methanomicrobia</taxon>
        <taxon>Methanocellales</taxon>
        <taxon>Methanocellaceae</taxon>
        <taxon>Methanocella</taxon>
    </lineage>
</organism>
<evidence type="ECO:0000256" key="2">
    <source>
        <dbReference type="ARBA" id="ARBA00022729"/>
    </source>
</evidence>
<dbReference type="NCBIfam" id="TIGR02136">
    <property type="entry name" value="ptsS_2"/>
    <property type="match status" value="1"/>
</dbReference>
<dbReference type="Proteomes" id="UP000000663">
    <property type="component" value="Chromosome"/>
</dbReference>
<dbReference type="STRING" id="351160.RCIX2749"/>
<proteinExistence type="predicted"/>
<sequence>MGEKLLIALITLTIVGAGMLVPGCTSAPPGVTTQDDELSGRVKIIGSTSVQPYATELADSFSVKYPGADALVSGGGSGAGIKAAQDGTAQIGMSSRELTEEEKASGLRAIVIGYDGIIVVVNPANPLSSLTRQQIKDIFAGRVTNWKDVGGSDAPVTVVTRESGSGTRAAFQEIVMGETNLTDRAVTLGSTGGITQTVSGDRNAIGYISYGSLDDSVKVLAVDGVAPSADAIKDGTYPIRRPFLFVTKGEPTDPVTKAFIEYTLSEEGQKLLAEGRLVTV</sequence>
<protein>
    <submittedName>
        <fullName evidence="4">High-affinity phosphate ABC-type import system,periplasmic component</fullName>
    </submittedName>
</protein>
<keyword evidence="5" id="KW-1185">Reference proteome</keyword>
<dbReference type="SUPFAM" id="SSF53850">
    <property type="entry name" value="Periplasmic binding protein-like II"/>
    <property type="match status" value="1"/>
</dbReference>
<reference evidence="4 5" key="1">
    <citation type="journal article" date="2006" name="Science">
        <title>Genome of rice cluster I archaea -- the key methane producers in the rice rhizosphere.</title>
        <authorList>
            <person name="Erkel C."/>
            <person name="Kube M."/>
            <person name="Reinhardt R."/>
            <person name="Liesack W."/>
        </authorList>
    </citation>
    <scope>NUCLEOTIDE SEQUENCE [LARGE SCALE GENOMIC DNA]</scope>
    <source>
        <strain evidence="5">DSM 22066 / NBRC 105507 / MRE50</strain>
    </source>
</reference>
<dbReference type="InterPro" id="IPR050811">
    <property type="entry name" value="Phosphate_ABC_transporter"/>
</dbReference>
<dbReference type="InterPro" id="IPR024370">
    <property type="entry name" value="PBP_domain"/>
</dbReference>
<dbReference type="Gene3D" id="3.40.190.10">
    <property type="entry name" value="Periplasmic binding protein-like II"/>
    <property type="match status" value="2"/>
</dbReference>
<dbReference type="PANTHER" id="PTHR30570:SF1">
    <property type="entry name" value="PHOSPHATE-BINDING PROTEIN PSTS"/>
    <property type="match status" value="1"/>
</dbReference>
<dbReference type="PANTHER" id="PTHR30570">
    <property type="entry name" value="PERIPLASMIC PHOSPHATE BINDING COMPONENT OF PHOSPHATE ABC TRANSPORTER"/>
    <property type="match status" value="1"/>
</dbReference>
<evidence type="ECO:0000313" key="5">
    <source>
        <dbReference type="Proteomes" id="UP000000663"/>
    </source>
</evidence>
<keyword evidence="1" id="KW-0813">Transport</keyword>
<feature type="domain" description="PBP" evidence="3">
    <location>
        <begin position="33"/>
        <end position="267"/>
    </location>
</feature>
<dbReference type="AlphaFoldDB" id="Q0W1F7"/>
<accession>Q0W1F7</accession>
<dbReference type="GO" id="GO:0042301">
    <property type="term" value="F:phosphate ion binding"/>
    <property type="evidence" value="ECO:0007669"/>
    <property type="project" value="InterPro"/>
</dbReference>
<dbReference type="CDD" id="cd13653">
    <property type="entry name" value="PBP2_phosphate_like_1"/>
    <property type="match status" value="1"/>
</dbReference>
<evidence type="ECO:0000256" key="1">
    <source>
        <dbReference type="ARBA" id="ARBA00022448"/>
    </source>
</evidence>
<dbReference type="GeneID" id="5143318"/>
<dbReference type="PATRIC" id="fig|351160.9.peg.499"/>
<keyword evidence="2" id="KW-0732">Signal</keyword>
<evidence type="ECO:0000313" key="4">
    <source>
        <dbReference type="EMBL" id="CAJ37786.1"/>
    </source>
</evidence>